<accession>A0A9D4LKZ5</accession>
<dbReference type="Proteomes" id="UP000828390">
    <property type="component" value="Unassembled WGS sequence"/>
</dbReference>
<sequence length="106" mass="12272">MQDVCTQIRKCIPDPCTHILNKNVMKWVWQPRNYTDKNKTCSMLENGCVHRSSSRFIARDYKCRQAGCVSAMIDDLNIHTLQERRGQQRLALLYKVVVGHVPAINI</sequence>
<name>A0A9D4LKZ5_DREPO</name>
<comment type="caution">
    <text evidence="1">The sequence shown here is derived from an EMBL/GenBank/DDBJ whole genome shotgun (WGS) entry which is preliminary data.</text>
</comment>
<protein>
    <submittedName>
        <fullName evidence="1">Uncharacterized protein</fullName>
    </submittedName>
</protein>
<evidence type="ECO:0000313" key="1">
    <source>
        <dbReference type="EMBL" id="KAH3859804.1"/>
    </source>
</evidence>
<reference evidence="1" key="2">
    <citation type="submission" date="2020-11" db="EMBL/GenBank/DDBJ databases">
        <authorList>
            <person name="McCartney M.A."/>
            <person name="Auch B."/>
            <person name="Kono T."/>
            <person name="Mallez S."/>
            <person name="Becker A."/>
            <person name="Gohl D.M."/>
            <person name="Silverstein K.A.T."/>
            <person name="Koren S."/>
            <person name="Bechman K.B."/>
            <person name="Herman A."/>
            <person name="Abrahante J.E."/>
            <person name="Garbe J."/>
        </authorList>
    </citation>
    <scope>NUCLEOTIDE SEQUENCE</scope>
    <source>
        <strain evidence="1">Duluth1</strain>
        <tissue evidence="1">Whole animal</tissue>
    </source>
</reference>
<keyword evidence="2" id="KW-1185">Reference proteome</keyword>
<gene>
    <name evidence="1" type="ORF">DPMN_102627</name>
</gene>
<organism evidence="1 2">
    <name type="scientific">Dreissena polymorpha</name>
    <name type="common">Zebra mussel</name>
    <name type="synonym">Mytilus polymorpha</name>
    <dbReference type="NCBI Taxonomy" id="45954"/>
    <lineage>
        <taxon>Eukaryota</taxon>
        <taxon>Metazoa</taxon>
        <taxon>Spiralia</taxon>
        <taxon>Lophotrochozoa</taxon>
        <taxon>Mollusca</taxon>
        <taxon>Bivalvia</taxon>
        <taxon>Autobranchia</taxon>
        <taxon>Heteroconchia</taxon>
        <taxon>Euheterodonta</taxon>
        <taxon>Imparidentia</taxon>
        <taxon>Neoheterodontei</taxon>
        <taxon>Myida</taxon>
        <taxon>Dreissenoidea</taxon>
        <taxon>Dreissenidae</taxon>
        <taxon>Dreissena</taxon>
    </lineage>
</organism>
<evidence type="ECO:0000313" key="2">
    <source>
        <dbReference type="Proteomes" id="UP000828390"/>
    </source>
</evidence>
<dbReference type="AlphaFoldDB" id="A0A9D4LKZ5"/>
<dbReference type="EMBL" id="JAIWYP010000003">
    <property type="protein sequence ID" value="KAH3859804.1"/>
    <property type="molecule type" value="Genomic_DNA"/>
</dbReference>
<proteinExistence type="predicted"/>
<reference evidence="1" key="1">
    <citation type="journal article" date="2019" name="bioRxiv">
        <title>The Genome of the Zebra Mussel, Dreissena polymorpha: A Resource for Invasive Species Research.</title>
        <authorList>
            <person name="McCartney M.A."/>
            <person name="Auch B."/>
            <person name="Kono T."/>
            <person name="Mallez S."/>
            <person name="Zhang Y."/>
            <person name="Obille A."/>
            <person name="Becker A."/>
            <person name="Abrahante J.E."/>
            <person name="Garbe J."/>
            <person name="Badalamenti J.P."/>
            <person name="Herman A."/>
            <person name="Mangelson H."/>
            <person name="Liachko I."/>
            <person name="Sullivan S."/>
            <person name="Sone E.D."/>
            <person name="Koren S."/>
            <person name="Silverstein K.A.T."/>
            <person name="Beckman K.B."/>
            <person name="Gohl D.M."/>
        </authorList>
    </citation>
    <scope>NUCLEOTIDE SEQUENCE</scope>
    <source>
        <strain evidence="1">Duluth1</strain>
        <tissue evidence="1">Whole animal</tissue>
    </source>
</reference>